<evidence type="ECO:0000256" key="5">
    <source>
        <dbReference type="SAM" id="Phobius"/>
    </source>
</evidence>
<dbReference type="Gene3D" id="2.40.50.140">
    <property type="entry name" value="Nucleic acid-binding proteins"/>
    <property type="match status" value="1"/>
</dbReference>
<evidence type="ECO:0000256" key="3">
    <source>
        <dbReference type="ARBA" id="ARBA00022989"/>
    </source>
</evidence>
<proteinExistence type="predicted"/>
<feature type="transmembrane region" description="Helical" evidence="5">
    <location>
        <begin position="235"/>
        <end position="258"/>
    </location>
</feature>
<dbReference type="Gene3D" id="3.90.226.10">
    <property type="entry name" value="2-enoyl-CoA Hydratase, Chain A, domain 1"/>
    <property type="match status" value="1"/>
</dbReference>
<reference evidence="9 10" key="1">
    <citation type="submission" date="2016-10" db="EMBL/GenBank/DDBJ databases">
        <authorList>
            <person name="de Groot N.N."/>
        </authorList>
    </citation>
    <scope>NUCLEOTIDE SEQUENCE [LARGE SCALE GENOMIC DNA]</scope>
    <source>
        <strain evidence="9 10">GAS232</strain>
    </source>
</reference>
<evidence type="ECO:0000259" key="7">
    <source>
        <dbReference type="Pfam" id="PF01957"/>
    </source>
</evidence>
<organism evidence="9 10">
    <name type="scientific">Terriglobus roseus</name>
    <dbReference type="NCBI Taxonomy" id="392734"/>
    <lineage>
        <taxon>Bacteria</taxon>
        <taxon>Pseudomonadati</taxon>
        <taxon>Acidobacteriota</taxon>
        <taxon>Terriglobia</taxon>
        <taxon>Terriglobales</taxon>
        <taxon>Acidobacteriaceae</taxon>
        <taxon>Terriglobus</taxon>
    </lineage>
</organism>
<dbReference type="InterPro" id="IPR052165">
    <property type="entry name" value="Membrane_assoc_protease"/>
</dbReference>
<feature type="domain" description="NfeD integral membrane" evidence="8">
    <location>
        <begin position="244"/>
        <end position="360"/>
    </location>
</feature>
<dbReference type="GO" id="GO:0016020">
    <property type="term" value="C:membrane"/>
    <property type="evidence" value="ECO:0007669"/>
    <property type="project" value="UniProtKB-SubCell"/>
</dbReference>
<feature type="domain" description="NfeD-like C-terminal" evidence="7">
    <location>
        <begin position="376"/>
        <end position="431"/>
    </location>
</feature>
<dbReference type="InterPro" id="IPR012340">
    <property type="entry name" value="NA-bd_OB-fold"/>
</dbReference>
<protein>
    <submittedName>
        <fullName evidence="9">Nodulation efficiency protein NfeD</fullName>
    </submittedName>
</protein>
<dbReference type="Proteomes" id="UP000182427">
    <property type="component" value="Chromosome I"/>
</dbReference>
<evidence type="ECO:0000313" key="9">
    <source>
        <dbReference type="EMBL" id="SDF54626.1"/>
    </source>
</evidence>
<evidence type="ECO:0000256" key="2">
    <source>
        <dbReference type="ARBA" id="ARBA00022692"/>
    </source>
</evidence>
<keyword evidence="2 5" id="KW-0812">Transmembrane</keyword>
<evidence type="ECO:0000259" key="8">
    <source>
        <dbReference type="Pfam" id="PF24961"/>
    </source>
</evidence>
<dbReference type="InterPro" id="IPR056739">
    <property type="entry name" value="NfeD_membrane"/>
</dbReference>
<dbReference type="Pfam" id="PF01957">
    <property type="entry name" value="NfeD"/>
    <property type="match status" value="1"/>
</dbReference>
<name>A0A1G7LZ02_9BACT</name>
<accession>A0A1G7LZ02</accession>
<keyword evidence="4 5" id="KW-0472">Membrane</keyword>
<dbReference type="SUPFAM" id="SSF52096">
    <property type="entry name" value="ClpP/crotonase"/>
    <property type="match status" value="1"/>
</dbReference>
<evidence type="ECO:0000256" key="4">
    <source>
        <dbReference type="ARBA" id="ARBA00023136"/>
    </source>
</evidence>
<feature type="transmembrane region" description="Helical" evidence="5">
    <location>
        <begin position="342"/>
        <end position="364"/>
    </location>
</feature>
<feature type="transmembrane region" description="Helical" evidence="5">
    <location>
        <begin position="265"/>
        <end position="282"/>
    </location>
</feature>
<dbReference type="SUPFAM" id="SSF141322">
    <property type="entry name" value="NfeD domain-like"/>
    <property type="match status" value="1"/>
</dbReference>
<sequence length="448" mass="47893">MKRLLLLLLVLWGSASLLHVEAVQPAKPAPQPRVIVIEFHDTLQPERADVFVNSLRRANKLRAAAIVVNLSSPGGMSESADRMVAAMRGSKTPIIVWLGSGNSRVSGEALRLVAEADVALMDKTSYLTPLWTDTPRKLRPQERSAGSKRLTLELADAQRRHGRRLDGVDELSSGIHWFNAADALQMGLIDGAAEKQPDVFRYLRDTGYRKNGTVTTVDLTHARVEYDWPSPQTDLLLALMNPNLCVLLLTLGLLLIYLEIHTPGVVVPGAAGVLLILLAVYSLNRLPVTGLGVSLCLFAMALMALEAKSTRHGMFASVGVVCMVLGLGWLVKGPLPALQVSWATAIGAGVGFGGVTATLMVMGFEARRSKVRTGSDAMLGWLAIAQTPLSPEGHILVRGELWKARLTSKDGAVAAGGHVKVLRADGMLLEVTAVPLASGVEQQGVGSV</sequence>
<keyword evidence="6" id="KW-0732">Signal</keyword>
<feature type="transmembrane region" description="Helical" evidence="5">
    <location>
        <begin position="288"/>
        <end position="305"/>
    </location>
</feature>
<feature type="chain" id="PRO_5009241868" evidence="6">
    <location>
        <begin position="20"/>
        <end position="448"/>
    </location>
</feature>
<keyword evidence="3 5" id="KW-1133">Transmembrane helix</keyword>
<gene>
    <name evidence="9" type="ORF">SAMN05444167_2655</name>
</gene>
<dbReference type="PANTHER" id="PTHR33507">
    <property type="entry name" value="INNER MEMBRANE PROTEIN YBBJ"/>
    <property type="match status" value="1"/>
</dbReference>
<keyword evidence="10" id="KW-1185">Reference proteome</keyword>
<evidence type="ECO:0000256" key="1">
    <source>
        <dbReference type="ARBA" id="ARBA00004141"/>
    </source>
</evidence>
<dbReference type="RefSeq" id="WP_083345560.1">
    <property type="nucleotide sequence ID" value="NZ_LT629690.1"/>
</dbReference>
<dbReference type="OrthoDB" id="9806253at2"/>
<dbReference type="PANTHER" id="PTHR33507:SF4">
    <property type="entry name" value="NODULATION COMPETITIVENESS PROTEIN NFED"/>
    <property type="match status" value="1"/>
</dbReference>
<feature type="transmembrane region" description="Helical" evidence="5">
    <location>
        <begin position="312"/>
        <end position="330"/>
    </location>
</feature>
<dbReference type="InterPro" id="IPR029045">
    <property type="entry name" value="ClpP/crotonase-like_dom_sf"/>
</dbReference>
<dbReference type="EMBL" id="LT629690">
    <property type="protein sequence ID" value="SDF54626.1"/>
    <property type="molecule type" value="Genomic_DNA"/>
</dbReference>
<comment type="subcellular location">
    <subcellularLocation>
        <location evidence="1">Membrane</location>
        <topology evidence="1">Multi-pass membrane protein</topology>
    </subcellularLocation>
</comment>
<feature type="signal peptide" evidence="6">
    <location>
        <begin position="1"/>
        <end position="19"/>
    </location>
</feature>
<evidence type="ECO:0000313" key="10">
    <source>
        <dbReference type="Proteomes" id="UP000182427"/>
    </source>
</evidence>
<dbReference type="Pfam" id="PF24961">
    <property type="entry name" value="NfeD_membrane"/>
    <property type="match status" value="1"/>
</dbReference>
<dbReference type="InterPro" id="IPR002810">
    <property type="entry name" value="NfeD-like_C"/>
</dbReference>
<dbReference type="AlphaFoldDB" id="A0A1G7LZ02"/>
<evidence type="ECO:0000256" key="6">
    <source>
        <dbReference type="SAM" id="SignalP"/>
    </source>
</evidence>